<evidence type="ECO:0000259" key="2">
    <source>
        <dbReference type="Pfam" id="PF08327"/>
    </source>
</evidence>
<dbReference type="SUPFAM" id="SSF55961">
    <property type="entry name" value="Bet v1-like"/>
    <property type="match status" value="1"/>
</dbReference>
<dbReference type="EMBL" id="MSZX01000006">
    <property type="protein sequence ID" value="OPA76848.1"/>
    <property type="molecule type" value="Genomic_DNA"/>
</dbReference>
<gene>
    <name evidence="3" type="ORF">BVG16_16980</name>
</gene>
<dbReference type="InterPro" id="IPR023393">
    <property type="entry name" value="START-like_dom_sf"/>
</dbReference>
<comment type="similarity">
    <text evidence="1">Belongs to the AHA1 family.</text>
</comment>
<proteinExistence type="inferred from homology"/>
<organism evidence="3 4">
    <name type="scientific">Paenibacillus selenitireducens</name>
    <dbReference type="NCBI Taxonomy" id="1324314"/>
    <lineage>
        <taxon>Bacteria</taxon>
        <taxon>Bacillati</taxon>
        <taxon>Bacillota</taxon>
        <taxon>Bacilli</taxon>
        <taxon>Bacillales</taxon>
        <taxon>Paenibacillaceae</taxon>
        <taxon>Paenibacillus</taxon>
    </lineage>
</organism>
<evidence type="ECO:0000313" key="4">
    <source>
        <dbReference type="Proteomes" id="UP000190188"/>
    </source>
</evidence>
<protein>
    <recommendedName>
        <fullName evidence="2">Activator of Hsp90 ATPase homologue 1/2-like C-terminal domain-containing protein</fullName>
    </recommendedName>
</protein>
<dbReference type="STRING" id="1324314.BVG16_16980"/>
<dbReference type="OrthoDB" id="2721194at2"/>
<accession>A0A1T2XAH5</accession>
<sequence length="73" mass="8314">MNSTQSVKRDILIQAPIETVWQALTQPEHLNRWYTKDASVDFRVGGQMKLAHGWGVHTFATITEITTTISRQC</sequence>
<evidence type="ECO:0000256" key="1">
    <source>
        <dbReference type="ARBA" id="ARBA00006817"/>
    </source>
</evidence>
<dbReference type="CDD" id="cd07814">
    <property type="entry name" value="SRPBCC_CalC_Aha1-like"/>
    <property type="match status" value="1"/>
</dbReference>
<dbReference type="AlphaFoldDB" id="A0A1T2XAH5"/>
<dbReference type="Gene3D" id="3.30.530.20">
    <property type="match status" value="1"/>
</dbReference>
<keyword evidence="4" id="KW-1185">Reference proteome</keyword>
<name>A0A1T2XAH5_9BACL</name>
<feature type="domain" description="Activator of Hsp90 ATPase homologue 1/2-like C-terminal" evidence="2">
    <location>
        <begin position="14"/>
        <end position="55"/>
    </location>
</feature>
<dbReference type="Proteomes" id="UP000190188">
    <property type="component" value="Unassembled WGS sequence"/>
</dbReference>
<comment type="caution">
    <text evidence="3">The sequence shown here is derived from an EMBL/GenBank/DDBJ whole genome shotgun (WGS) entry which is preliminary data.</text>
</comment>
<evidence type="ECO:0000313" key="3">
    <source>
        <dbReference type="EMBL" id="OPA76848.1"/>
    </source>
</evidence>
<dbReference type="InterPro" id="IPR013538">
    <property type="entry name" value="ASHA1/2-like_C"/>
</dbReference>
<dbReference type="Pfam" id="PF08327">
    <property type="entry name" value="AHSA1"/>
    <property type="match status" value="1"/>
</dbReference>
<dbReference type="RefSeq" id="WP_078499873.1">
    <property type="nucleotide sequence ID" value="NZ_MSZX01000006.1"/>
</dbReference>
<reference evidence="3 4" key="1">
    <citation type="submission" date="2017-01" db="EMBL/GenBank/DDBJ databases">
        <title>Genome analysis of Paenibacillus selenitrireducens ES3-24.</title>
        <authorList>
            <person name="Xu D."/>
            <person name="Yao R."/>
            <person name="Zheng S."/>
        </authorList>
    </citation>
    <scope>NUCLEOTIDE SEQUENCE [LARGE SCALE GENOMIC DNA]</scope>
    <source>
        <strain evidence="3 4">ES3-24</strain>
    </source>
</reference>